<accession>A0A835TW22</accession>
<dbReference type="OrthoDB" id="1666796at2759"/>
<comment type="subcellular location">
    <subcellularLocation>
        <location evidence="1">Membrane</location>
        <topology evidence="1">Multi-pass membrane protein</topology>
    </subcellularLocation>
</comment>
<evidence type="ECO:0000313" key="9">
    <source>
        <dbReference type="EMBL" id="KAI1236392.1"/>
    </source>
</evidence>
<keyword evidence="4" id="KW-0732">Signal</keyword>
<dbReference type="PANTHER" id="PTHR10766:SF41">
    <property type="entry name" value="TRANSMEMBRANE 9 SUPERFAMILY MEMBER 3"/>
    <property type="match status" value="1"/>
</dbReference>
<evidence type="ECO:0000256" key="1">
    <source>
        <dbReference type="ARBA" id="ARBA00004141"/>
    </source>
</evidence>
<comment type="caution">
    <text evidence="7">Lacks conserved residue(s) required for the propagation of feature annotation.</text>
</comment>
<dbReference type="EMBL" id="JADDUC010000052">
    <property type="protein sequence ID" value="KAG0121277.1"/>
    <property type="molecule type" value="Genomic_DNA"/>
</dbReference>
<evidence type="ECO:0000256" key="2">
    <source>
        <dbReference type="ARBA" id="ARBA00005227"/>
    </source>
</evidence>
<protein>
    <recommendedName>
        <fullName evidence="7">Transmembrane 9 superfamily member</fullName>
    </recommendedName>
</protein>
<reference evidence="9" key="3">
    <citation type="submission" date="2022-01" db="EMBL/GenBank/DDBJ databases">
        <authorList>
            <person name="Rubenstein D.R."/>
        </authorList>
    </citation>
    <scope>NUCLEOTIDE SEQUENCE</scope>
    <source>
        <strain evidence="9">SS15</strain>
        <tissue evidence="9">Liver</tissue>
    </source>
</reference>
<comment type="caution">
    <text evidence="8">The sequence shown here is derived from an EMBL/GenBank/DDBJ whole genome shotgun (WGS) entry which is preliminary data.</text>
</comment>
<proteinExistence type="inferred from homology"/>
<evidence type="ECO:0000313" key="10">
    <source>
        <dbReference type="Proteomes" id="UP000618051"/>
    </source>
</evidence>
<dbReference type="Pfam" id="PF02990">
    <property type="entry name" value="EMP70"/>
    <property type="match status" value="2"/>
</dbReference>
<dbReference type="InterPro" id="IPR004240">
    <property type="entry name" value="EMP70"/>
</dbReference>
<evidence type="ECO:0000256" key="5">
    <source>
        <dbReference type="ARBA" id="ARBA00022989"/>
    </source>
</evidence>
<dbReference type="AlphaFoldDB" id="A0A835TW22"/>
<gene>
    <name evidence="9" type="ORF">IHE44_0001684</name>
    <name evidence="8" type="ORF">IHE44_011455</name>
</gene>
<reference evidence="8" key="1">
    <citation type="submission" date="2020-10" db="EMBL/GenBank/DDBJ databases">
        <title>Feather gene expression reveals the developmental basis of iridescence in African starlings.</title>
        <authorList>
            <person name="Rubenstein D.R."/>
        </authorList>
    </citation>
    <scope>NUCLEOTIDE SEQUENCE</scope>
    <source>
        <strain evidence="8">SS15</strain>
        <tissue evidence="8">Liver</tissue>
    </source>
</reference>
<organism evidence="8">
    <name type="scientific">Lamprotornis superbus</name>
    <dbReference type="NCBI Taxonomy" id="245042"/>
    <lineage>
        <taxon>Eukaryota</taxon>
        <taxon>Metazoa</taxon>
        <taxon>Chordata</taxon>
        <taxon>Craniata</taxon>
        <taxon>Vertebrata</taxon>
        <taxon>Euteleostomi</taxon>
        <taxon>Archelosauria</taxon>
        <taxon>Archosauria</taxon>
        <taxon>Dinosauria</taxon>
        <taxon>Saurischia</taxon>
        <taxon>Theropoda</taxon>
        <taxon>Coelurosauria</taxon>
        <taxon>Aves</taxon>
        <taxon>Neognathae</taxon>
        <taxon>Neoaves</taxon>
        <taxon>Telluraves</taxon>
        <taxon>Australaves</taxon>
        <taxon>Passeriformes</taxon>
        <taxon>Sturnidae</taxon>
        <taxon>Lamprotornis</taxon>
    </lineage>
</organism>
<reference evidence="9 10" key="2">
    <citation type="journal article" date="2021" name="J. Hered.">
        <title>Feather Gene Expression Elucidates the Developmental Basis of Plumage Iridescence in African Starlings.</title>
        <authorList>
            <person name="Rubenstein D.R."/>
            <person name="Corvelo A."/>
            <person name="MacManes M.D."/>
            <person name="Maia R."/>
            <person name="Narzisi G."/>
            <person name="Rousaki A."/>
            <person name="Vandenabeele P."/>
            <person name="Shawkey M.D."/>
            <person name="Solomon J."/>
        </authorList>
    </citation>
    <scope>NUCLEOTIDE SEQUENCE [LARGE SCALE GENOMIC DNA]</scope>
    <source>
        <strain evidence="9">SS15</strain>
    </source>
</reference>
<feature type="transmembrane region" description="Helical" evidence="7">
    <location>
        <begin position="262"/>
        <end position="285"/>
    </location>
</feature>
<keyword evidence="3 7" id="KW-0812">Transmembrane</keyword>
<dbReference type="EMBL" id="JADDUC020000010">
    <property type="protein sequence ID" value="KAI1236392.1"/>
    <property type="molecule type" value="Genomic_DNA"/>
</dbReference>
<dbReference type="GO" id="GO:0016020">
    <property type="term" value="C:membrane"/>
    <property type="evidence" value="ECO:0007669"/>
    <property type="project" value="UniProtKB-SubCell"/>
</dbReference>
<keyword evidence="5 7" id="KW-1133">Transmembrane helix</keyword>
<feature type="transmembrane region" description="Helical" evidence="7">
    <location>
        <begin position="116"/>
        <end position="139"/>
    </location>
</feature>
<dbReference type="GO" id="GO:0072657">
    <property type="term" value="P:protein localization to membrane"/>
    <property type="evidence" value="ECO:0007669"/>
    <property type="project" value="TreeGrafter"/>
</dbReference>
<evidence type="ECO:0000256" key="6">
    <source>
        <dbReference type="ARBA" id="ARBA00023136"/>
    </source>
</evidence>
<sequence>MAMTFLLKDDVMQTTYCEVDLDKGRRDAFVYAIKNHYWYQMYIDDLPIWGIVGEADENGEDYYLWTYKKLEIGFNGNRIVDVNLTSEGKVKWKKSDVKFEDRFDKYLDPSFFQHRIHWFSIFNSFMMVIFLVGLVSMILMRTLRKDYARYSKEEEMDDMDRDLGRRWIKQMFIGAFLIPAMVCGTAFFINFIAIYYHASRAIPFATMVAVCCICFFVILPLNLVGTILGRNLSGQPNFPCRVNAVPRPIPEKKWMYGLFQTSFYFGYMAVFSTALGIMCGAIGYMGTSAFVRKIYTNDRSLEWFFPHRSPSTV</sequence>
<evidence type="ECO:0000313" key="8">
    <source>
        <dbReference type="EMBL" id="KAG0121277.1"/>
    </source>
</evidence>
<name>A0A835TW22_9PASS</name>
<feature type="transmembrane region" description="Helical" evidence="7">
    <location>
        <begin position="171"/>
        <end position="196"/>
    </location>
</feature>
<keyword evidence="6 7" id="KW-0472">Membrane</keyword>
<comment type="similarity">
    <text evidence="2 7">Belongs to the nonaspanin (TM9SF) (TC 9.A.2) family.</text>
</comment>
<dbReference type="Proteomes" id="UP000618051">
    <property type="component" value="Unassembled WGS sequence"/>
</dbReference>
<evidence type="ECO:0000256" key="4">
    <source>
        <dbReference type="ARBA" id="ARBA00022729"/>
    </source>
</evidence>
<evidence type="ECO:0000256" key="7">
    <source>
        <dbReference type="RuleBase" id="RU363079"/>
    </source>
</evidence>
<feature type="transmembrane region" description="Helical" evidence="7">
    <location>
        <begin position="202"/>
        <end position="224"/>
    </location>
</feature>
<evidence type="ECO:0000256" key="3">
    <source>
        <dbReference type="ARBA" id="ARBA00022692"/>
    </source>
</evidence>
<keyword evidence="10" id="KW-1185">Reference proteome</keyword>
<dbReference type="PANTHER" id="PTHR10766">
    <property type="entry name" value="TRANSMEMBRANE 9 SUPERFAMILY PROTEIN"/>
    <property type="match status" value="1"/>
</dbReference>